<reference evidence="1 2" key="1">
    <citation type="submission" date="2020-07" db="EMBL/GenBank/DDBJ databases">
        <title>Comparative genomics of pyrophilous fungi reveals a link between fire events and developmental genes.</title>
        <authorList>
            <consortium name="DOE Joint Genome Institute"/>
            <person name="Steindorff A.S."/>
            <person name="Carver A."/>
            <person name="Calhoun S."/>
            <person name="Stillman K."/>
            <person name="Liu H."/>
            <person name="Lipzen A."/>
            <person name="Pangilinan J."/>
            <person name="Labutti K."/>
            <person name="Bruns T.D."/>
            <person name="Grigoriev I.V."/>
        </authorList>
    </citation>
    <scope>NUCLEOTIDE SEQUENCE [LARGE SCALE GENOMIC DNA]</scope>
    <source>
        <strain evidence="1 2">CBS 144469</strain>
    </source>
</reference>
<evidence type="ECO:0000313" key="2">
    <source>
        <dbReference type="Proteomes" id="UP000521943"/>
    </source>
</evidence>
<gene>
    <name evidence="1" type="ORF">DFP72DRAFT_844779</name>
</gene>
<proteinExistence type="predicted"/>
<sequence length="385" mass="43676">MYRTNVTQSRLTKLSCTTPFSWAGVQRLSPHDADVDEAIDRCSEVYNLRDSIEEACERAYGTTDEKQKRAHVLMVSHQTTGMHDLRRYFELIVFQAYLQSTEPDTMRSFPTVDNFVKERPVIKTFEKRLIDHGLDALNPLEHVETQEGAADPLEVTQIVKNRNRTIVFASTILKSDFFSDCKSTFLVFTGGARDGICFFSSGYIQADYFSSGMKVMQLHISASQLLLERVDAGPNGTNTILWTSLRKSHWCNKRTEEGHGRILLHDKARNDQGGKATDYFPPQSSTTSSRLCTCSYRDSWLWMALEMCGGIRNPDTEAAWSRRAKPEVYLEDRSSRVLQASALSLANSTTAQTTWTVAKVHFGQFGQWRTTFGQFGLSRIIERVS</sequence>
<accession>A0A8H6I589</accession>
<dbReference type="Proteomes" id="UP000521943">
    <property type="component" value="Unassembled WGS sequence"/>
</dbReference>
<name>A0A8H6I589_9AGAR</name>
<comment type="caution">
    <text evidence="1">The sequence shown here is derived from an EMBL/GenBank/DDBJ whole genome shotgun (WGS) entry which is preliminary data.</text>
</comment>
<protein>
    <submittedName>
        <fullName evidence="1">Uncharacterized protein</fullName>
    </submittedName>
</protein>
<dbReference type="OrthoDB" id="66369at2759"/>
<evidence type="ECO:0000313" key="1">
    <source>
        <dbReference type="EMBL" id="KAF6759011.1"/>
    </source>
</evidence>
<dbReference type="AlphaFoldDB" id="A0A8H6I589"/>
<organism evidence="1 2">
    <name type="scientific">Ephemerocybe angulata</name>
    <dbReference type="NCBI Taxonomy" id="980116"/>
    <lineage>
        <taxon>Eukaryota</taxon>
        <taxon>Fungi</taxon>
        <taxon>Dikarya</taxon>
        <taxon>Basidiomycota</taxon>
        <taxon>Agaricomycotina</taxon>
        <taxon>Agaricomycetes</taxon>
        <taxon>Agaricomycetidae</taxon>
        <taxon>Agaricales</taxon>
        <taxon>Agaricineae</taxon>
        <taxon>Psathyrellaceae</taxon>
        <taxon>Ephemerocybe</taxon>
    </lineage>
</organism>
<keyword evidence="2" id="KW-1185">Reference proteome</keyword>
<dbReference type="EMBL" id="JACGCI010000017">
    <property type="protein sequence ID" value="KAF6759011.1"/>
    <property type="molecule type" value="Genomic_DNA"/>
</dbReference>